<evidence type="ECO:0000256" key="13">
    <source>
        <dbReference type="ARBA" id="ARBA00034808"/>
    </source>
</evidence>
<accession>A0A4Z0D541</accession>
<reference evidence="18 19" key="1">
    <citation type="submission" date="2019-03" db="EMBL/GenBank/DDBJ databases">
        <title>Draft genome sequence data and analysis of a Fermenting Bacterium, Soehngenia longevitae strain 1933PT, isolated from petroleum reservoir in Azerbaijan.</title>
        <authorList>
            <person name="Grouzdev D.S."/>
            <person name="Bidzhieva S.K."/>
            <person name="Sokolova D.S."/>
            <person name="Tourova T.P."/>
            <person name="Poltaraus A.B."/>
            <person name="Nazina T.N."/>
        </authorList>
    </citation>
    <scope>NUCLEOTIDE SEQUENCE [LARGE SCALE GENOMIC DNA]</scope>
    <source>
        <strain evidence="18 19">1933P</strain>
    </source>
</reference>
<evidence type="ECO:0000256" key="3">
    <source>
        <dbReference type="ARBA" id="ARBA00022741"/>
    </source>
</evidence>
<gene>
    <name evidence="18" type="primary">recG</name>
    <name evidence="18" type="ORF">E4100_08135</name>
</gene>
<evidence type="ECO:0000256" key="4">
    <source>
        <dbReference type="ARBA" id="ARBA00022763"/>
    </source>
</evidence>
<dbReference type="SMART" id="SM00490">
    <property type="entry name" value="HELICc"/>
    <property type="match status" value="1"/>
</dbReference>
<dbReference type="InterPro" id="IPR004609">
    <property type="entry name" value="ATP-dep_DNA_helicase_RecG"/>
</dbReference>
<dbReference type="SUPFAM" id="SSF52540">
    <property type="entry name" value="P-loop containing nucleoside triphosphate hydrolases"/>
    <property type="match status" value="2"/>
</dbReference>
<dbReference type="PANTHER" id="PTHR47964:SF1">
    <property type="entry name" value="ATP-DEPENDENT DNA HELICASE HOMOLOG RECG, CHLOROPLASTIC"/>
    <property type="match status" value="1"/>
</dbReference>
<evidence type="ECO:0000256" key="6">
    <source>
        <dbReference type="ARBA" id="ARBA00022806"/>
    </source>
</evidence>
<dbReference type="OrthoDB" id="9804325at2"/>
<dbReference type="InterPro" id="IPR012340">
    <property type="entry name" value="NA-bd_OB-fold"/>
</dbReference>
<keyword evidence="6 15" id="KW-0347">Helicase</keyword>
<dbReference type="Pfam" id="PF00271">
    <property type="entry name" value="Helicase_C"/>
    <property type="match status" value="1"/>
</dbReference>
<dbReference type="NCBIfam" id="NF008168">
    <property type="entry name" value="PRK10917.2-2"/>
    <property type="match status" value="1"/>
</dbReference>
<protein>
    <recommendedName>
        <fullName evidence="2 15">ATP-dependent DNA helicase RecG</fullName>
        <ecNumber evidence="13 15">5.6.2.4</ecNumber>
    </recommendedName>
</protein>
<evidence type="ECO:0000256" key="2">
    <source>
        <dbReference type="ARBA" id="ARBA00017846"/>
    </source>
</evidence>
<dbReference type="PANTHER" id="PTHR47964">
    <property type="entry name" value="ATP-DEPENDENT DNA HELICASE HOMOLOG RECG, CHLOROPLASTIC"/>
    <property type="match status" value="1"/>
</dbReference>
<dbReference type="InterPro" id="IPR011545">
    <property type="entry name" value="DEAD/DEAH_box_helicase_dom"/>
</dbReference>
<evidence type="ECO:0000256" key="15">
    <source>
        <dbReference type="RuleBase" id="RU363016"/>
    </source>
</evidence>
<evidence type="ECO:0000313" key="19">
    <source>
        <dbReference type="Proteomes" id="UP000298381"/>
    </source>
</evidence>
<keyword evidence="9 15" id="KW-0233">DNA recombination</keyword>
<name>A0A4Z0D541_9FIRM</name>
<dbReference type="NCBIfam" id="NF008165">
    <property type="entry name" value="PRK10917.1-3"/>
    <property type="match status" value="1"/>
</dbReference>
<comment type="catalytic activity">
    <reaction evidence="14 15">
        <text>ATP + H2O = ADP + phosphate + H(+)</text>
        <dbReference type="Rhea" id="RHEA:13065"/>
        <dbReference type="ChEBI" id="CHEBI:15377"/>
        <dbReference type="ChEBI" id="CHEBI:15378"/>
        <dbReference type="ChEBI" id="CHEBI:30616"/>
        <dbReference type="ChEBI" id="CHEBI:43474"/>
        <dbReference type="ChEBI" id="CHEBI:456216"/>
        <dbReference type="EC" id="5.6.2.4"/>
    </reaction>
</comment>
<dbReference type="GO" id="GO:0006281">
    <property type="term" value="P:DNA repair"/>
    <property type="evidence" value="ECO:0007669"/>
    <property type="project" value="UniProtKB-UniRule"/>
</dbReference>
<dbReference type="RefSeq" id="WP_135271546.1">
    <property type="nucleotide sequence ID" value="NZ_SRIB01000011.1"/>
</dbReference>
<dbReference type="PROSITE" id="PS51194">
    <property type="entry name" value="HELICASE_CTER"/>
    <property type="match status" value="1"/>
</dbReference>
<dbReference type="Pfam" id="PF17191">
    <property type="entry name" value="RecG_wedge"/>
    <property type="match status" value="1"/>
</dbReference>
<keyword evidence="19" id="KW-1185">Reference proteome</keyword>
<dbReference type="GO" id="GO:0043138">
    <property type="term" value="F:3'-5' DNA helicase activity"/>
    <property type="evidence" value="ECO:0007669"/>
    <property type="project" value="UniProtKB-EC"/>
</dbReference>
<evidence type="ECO:0000259" key="16">
    <source>
        <dbReference type="PROSITE" id="PS51192"/>
    </source>
</evidence>
<sequence length="685" mass="77862">MNNLKKNVRYVTNVGPKRAEKLNKLNIYSVEDLIFFFPRTYEDRTIIKSIDEFDNNETVNCIVTIKSNPTISHLRNNLKLLKVIATNGDNEVSLVWFNQTYLKNKINVGEKYFCRGKITKNKYEIQIQNPEIEPFANNNSFISIVPIYSLTDGLSNKELIKIIKNCLDEYLMYVVDILPDDLRNNYNLMNKQAAIKALHFPNNMAELEKARKTLAYEELLVLQLTLSSIKIKDKEENGISFSRNDKLNIFINNLPFELTKSQKDVVDEILNDMSQGKQMNRLVQGDVGSGKTVISAIAMFNAVLNGYQATMMAPTEILALQHYETLSFLFNKIEIKIEVLTSSTNKKRKENILKGLALGEIDILIGTHSIIQENVLFKNLGLVVTDEQHRFGVNQRMKLAAKGNSPDILVMTATPIPRSLGLILYGDLDISTIKELPPGRQKIETFVMSTNKENEVFSFINKQIEEGHQAYIVCPLIESNNMDNLNSAESVYSKIVDTFGDKYICGLIHGKLNQKEKEKVMDDFKNGIIKILVSTTVIEVGVNVANANTMVIYNADRFGLSQLHQLRGRVGRSSHKSYCILLNDNFSKISRERMRVLQSTNDGFEISEKDLYLRGPGDFFGTKQHGLPQLKIANLFRDINILKVAQNDAKLILEENRLLNNANYGLLRNKVDKLIDSIDNEIILN</sequence>
<dbReference type="GO" id="GO:0003677">
    <property type="term" value="F:DNA binding"/>
    <property type="evidence" value="ECO:0007669"/>
    <property type="project" value="UniProtKB-KW"/>
</dbReference>
<dbReference type="Gene3D" id="3.40.50.300">
    <property type="entry name" value="P-loop containing nucleotide triphosphate hydrolases"/>
    <property type="match status" value="2"/>
</dbReference>
<proteinExistence type="inferred from homology"/>
<feature type="domain" description="Helicase ATP-binding" evidence="16">
    <location>
        <begin position="272"/>
        <end position="433"/>
    </location>
</feature>
<dbReference type="Pfam" id="PF00270">
    <property type="entry name" value="DEAD"/>
    <property type="match status" value="1"/>
</dbReference>
<dbReference type="InterPro" id="IPR045562">
    <property type="entry name" value="RecG_dom3_C"/>
</dbReference>
<evidence type="ECO:0000256" key="7">
    <source>
        <dbReference type="ARBA" id="ARBA00022840"/>
    </source>
</evidence>
<evidence type="ECO:0000256" key="12">
    <source>
        <dbReference type="ARBA" id="ARBA00034617"/>
    </source>
</evidence>
<evidence type="ECO:0000256" key="11">
    <source>
        <dbReference type="ARBA" id="ARBA00023235"/>
    </source>
</evidence>
<comment type="similarity">
    <text evidence="1 15">Belongs to the helicase family. RecG subfamily.</text>
</comment>
<keyword evidence="3 15" id="KW-0547">Nucleotide-binding</keyword>
<dbReference type="GO" id="GO:0005524">
    <property type="term" value="F:ATP binding"/>
    <property type="evidence" value="ECO:0007669"/>
    <property type="project" value="UniProtKB-KW"/>
</dbReference>
<dbReference type="EMBL" id="SRIB01000011">
    <property type="protein sequence ID" value="TFZ39582.1"/>
    <property type="molecule type" value="Genomic_DNA"/>
</dbReference>
<evidence type="ECO:0000256" key="8">
    <source>
        <dbReference type="ARBA" id="ARBA00023125"/>
    </source>
</evidence>
<dbReference type="CDD" id="cd17992">
    <property type="entry name" value="DEXHc_RecG"/>
    <property type="match status" value="1"/>
</dbReference>
<evidence type="ECO:0000256" key="14">
    <source>
        <dbReference type="ARBA" id="ARBA00048988"/>
    </source>
</evidence>
<dbReference type="GO" id="GO:0006310">
    <property type="term" value="P:DNA recombination"/>
    <property type="evidence" value="ECO:0007669"/>
    <property type="project" value="UniProtKB-UniRule"/>
</dbReference>
<keyword evidence="11" id="KW-0413">Isomerase</keyword>
<dbReference type="Proteomes" id="UP000298381">
    <property type="component" value="Unassembled WGS sequence"/>
</dbReference>
<dbReference type="Pfam" id="PF19833">
    <property type="entry name" value="RecG_dom3_C"/>
    <property type="match status" value="1"/>
</dbReference>
<dbReference type="InterPro" id="IPR001650">
    <property type="entry name" value="Helicase_C-like"/>
</dbReference>
<evidence type="ECO:0000256" key="1">
    <source>
        <dbReference type="ARBA" id="ARBA00007504"/>
    </source>
</evidence>
<evidence type="ECO:0000256" key="5">
    <source>
        <dbReference type="ARBA" id="ARBA00022801"/>
    </source>
</evidence>
<dbReference type="AlphaFoldDB" id="A0A4Z0D541"/>
<keyword evidence="8" id="KW-0238">DNA-binding</keyword>
<comment type="function">
    <text evidence="15">Plays a critical role in recombination and DNA repair. Helps process Holliday junction intermediates to mature products by catalyzing branch migration. Has replication fork regression activity, unwinds stalled or blocked replication forks to make a HJ that can be resolved. Has a DNA unwinding activity characteristic of a DNA helicase with 3'-5' polarity.</text>
</comment>
<dbReference type="InterPro" id="IPR033454">
    <property type="entry name" value="RecG_wedge"/>
</dbReference>
<keyword evidence="10 15" id="KW-0234">DNA repair</keyword>
<dbReference type="CDD" id="cd04488">
    <property type="entry name" value="RecG_wedge_OBF"/>
    <property type="match status" value="1"/>
</dbReference>
<comment type="caution">
    <text evidence="18">The sequence shown here is derived from an EMBL/GenBank/DDBJ whole genome shotgun (WGS) entry which is preliminary data.</text>
</comment>
<keyword evidence="5 15" id="KW-0378">Hydrolase</keyword>
<dbReference type="InterPro" id="IPR047112">
    <property type="entry name" value="RecG/Mfd"/>
</dbReference>
<dbReference type="InterPro" id="IPR027417">
    <property type="entry name" value="P-loop_NTPase"/>
</dbReference>
<dbReference type="NCBIfam" id="TIGR00643">
    <property type="entry name" value="recG"/>
    <property type="match status" value="1"/>
</dbReference>
<dbReference type="EC" id="5.6.2.4" evidence="13 15"/>
<comment type="catalytic activity">
    <reaction evidence="12 15">
        <text>Couples ATP hydrolysis with the unwinding of duplex DNA by translocating in the 3'-5' direction.</text>
        <dbReference type="EC" id="5.6.2.4"/>
    </reaction>
</comment>
<keyword evidence="4 15" id="KW-0227">DNA damage</keyword>
<dbReference type="InterPro" id="IPR014001">
    <property type="entry name" value="Helicase_ATP-bd"/>
</dbReference>
<evidence type="ECO:0000313" key="18">
    <source>
        <dbReference type="EMBL" id="TFZ39582.1"/>
    </source>
</evidence>
<evidence type="ECO:0000256" key="9">
    <source>
        <dbReference type="ARBA" id="ARBA00023172"/>
    </source>
</evidence>
<dbReference type="GO" id="GO:0016887">
    <property type="term" value="F:ATP hydrolysis activity"/>
    <property type="evidence" value="ECO:0007669"/>
    <property type="project" value="RHEA"/>
</dbReference>
<dbReference type="Gene3D" id="2.40.50.140">
    <property type="entry name" value="Nucleic acid-binding proteins"/>
    <property type="match status" value="1"/>
</dbReference>
<feature type="domain" description="Helicase C-terminal" evidence="17">
    <location>
        <begin position="442"/>
        <end position="612"/>
    </location>
</feature>
<dbReference type="SUPFAM" id="SSF50249">
    <property type="entry name" value="Nucleic acid-binding proteins"/>
    <property type="match status" value="1"/>
</dbReference>
<evidence type="ECO:0000256" key="10">
    <source>
        <dbReference type="ARBA" id="ARBA00023204"/>
    </source>
</evidence>
<dbReference type="PROSITE" id="PS51192">
    <property type="entry name" value="HELICASE_ATP_BIND_1"/>
    <property type="match status" value="1"/>
</dbReference>
<dbReference type="SMART" id="SM00487">
    <property type="entry name" value="DEXDc"/>
    <property type="match status" value="1"/>
</dbReference>
<organism evidence="18 19">
    <name type="scientific">Soehngenia longivitae</name>
    <dbReference type="NCBI Taxonomy" id="2562294"/>
    <lineage>
        <taxon>Bacteria</taxon>
        <taxon>Bacillati</taxon>
        <taxon>Bacillota</taxon>
        <taxon>Tissierellia</taxon>
        <taxon>Tissierellales</taxon>
        <taxon>Tissierellaceae</taxon>
        <taxon>Soehngenia</taxon>
    </lineage>
</organism>
<keyword evidence="7 15" id="KW-0067">ATP-binding</keyword>
<evidence type="ECO:0000259" key="17">
    <source>
        <dbReference type="PROSITE" id="PS51194"/>
    </source>
</evidence>